<keyword evidence="6" id="KW-0966">Cell projection</keyword>
<sequence length="194" mass="22543">MISIVSGVSDIRIHFKVSPLCPANFGQKTFSLKKSLLEIANSTDFLEGEKIMFEKTHFMKTQDLLERGMNNSILKRKVISDNIANADVPHFKRSEVIFESMMKRAIESEKIETLKEVPTQISDERHIQFFKPLDYREVQPKANIDYLTTMRADGNNVDVEKEVVEASNSQMQYMIMTERLNQNYRDLKQVMRMA</sequence>
<dbReference type="InterPro" id="IPR019776">
    <property type="entry name" value="Flagellar_basal_body_rod_CS"/>
</dbReference>
<comment type="caution">
    <text evidence="6">The sequence shown here is derived from an EMBL/GenBank/DDBJ whole genome shotgun (WGS) entry which is preliminary data.</text>
</comment>
<evidence type="ECO:0000313" key="6">
    <source>
        <dbReference type="EMBL" id="EKS01985.1"/>
    </source>
</evidence>
<gene>
    <name evidence="6" type="primary">flgB</name>
    <name evidence="6" type="ORF">LEP1GSC125_0293</name>
</gene>
<evidence type="ECO:0000256" key="4">
    <source>
        <dbReference type="ARBA" id="ARBA00023143"/>
    </source>
</evidence>
<dbReference type="Proteomes" id="UP000001343">
    <property type="component" value="Unassembled WGS sequence"/>
</dbReference>
<protein>
    <recommendedName>
        <fullName evidence="3">Flagellar basal body rod protein FlgB</fullName>
    </recommendedName>
</protein>
<accession>A0AA87SY57</accession>
<comment type="function">
    <text evidence="5">Structural component of flagellum, the bacterial motility apparatus. Part of the rod structure of flagellar basal body.</text>
</comment>
<dbReference type="NCBIfam" id="TIGR01396">
    <property type="entry name" value="FlgB"/>
    <property type="match status" value="1"/>
</dbReference>
<dbReference type="EMBL" id="AKWM02000004">
    <property type="protein sequence ID" value="EKS01985.1"/>
    <property type="molecule type" value="Genomic_DNA"/>
</dbReference>
<evidence type="ECO:0000256" key="3">
    <source>
        <dbReference type="ARBA" id="ARBA00014376"/>
    </source>
</evidence>
<dbReference type="GO" id="GO:0030694">
    <property type="term" value="C:bacterial-type flagellum basal body, rod"/>
    <property type="evidence" value="ECO:0007669"/>
    <property type="project" value="InterPro"/>
</dbReference>
<comment type="similarity">
    <text evidence="2">Belongs to the flagella basal body rod proteins family.</text>
</comment>
<keyword evidence="6" id="KW-0282">Flagellum</keyword>
<proteinExistence type="inferred from homology"/>
<evidence type="ECO:0000256" key="1">
    <source>
        <dbReference type="ARBA" id="ARBA00004117"/>
    </source>
</evidence>
<dbReference type="PROSITE" id="PS00588">
    <property type="entry name" value="FLAGELLA_BB_ROD"/>
    <property type="match status" value="1"/>
</dbReference>
<comment type="subcellular location">
    <subcellularLocation>
        <location evidence="1">Bacterial flagellum basal body</location>
    </subcellularLocation>
</comment>
<keyword evidence="6" id="KW-0969">Cilium</keyword>
<evidence type="ECO:0000313" key="7">
    <source>
        <dbReference type="Proteomes" id="UP000001343"/>
    </source>
</evidence>
<keyword evidence="4" id="KW-0975">Bacterial flagellum</keyword>
<evidence type="ECO:0000256" key="2">
    <source>
        <dbReference type="ARBA" id="ARBA00009677"/>
    </source>
</evidence>
<name>A0AA87SY57_9LEPT</name>
<reference evidence="6 7" key="1">
    <citation type="journal article" date="2014" name="Int. J. Syst. Evol. Microbiol.">
        <title>Leptospira mayottensis sp. nov., a pathogenic species of the genus Leptospira isolated from humans.</title>
        <authorList>
            <person name="Bourhy P."/>
            <person name="Collet L."/>
            <person name="Brisse S."/>
            <person name="Picardeau M."/>
        </authorList>
    </citation>
    <scope>NUCLEOTIDE SEQUENCE [LARGE SCALE GENOMIC DNA]</scope>
    <source>
        <strain evidence="6 7">200901122</strain>
    </source>
</reference>
<dbReference type="AlphaFoldDB" id="A0AA87SY57"/>
<dbReference type="NCBIfam" id="NF009267">
    <property type="entry name" value="PRK12624.1"/>
    <property type="match status" value="1"/>
</dbReference>
<dbReference type="GO" id="GO:0071973">
    <property type="term" value="P:bacterial-type flagellum-dependent cell motility"/>
    <property type="evidence" value="ECO:0007669"/>
    <property type="project" value="InterPro"/>
</dbReference>
<organism evidence="6 7">
    <name type="scientific">Leptospira mayottensis 200901122</name>
    <dbReference type="NCBI Taxonomy" id="1193010"/>
    <lineage>
        <taxon>Bacteria</taxon>
        <taxon>Pseudomonadati</taxon>
        <taxon>Spirochaetota</taxon>
        <taxon>Spirochaetia</taxon>
        <taxon>Leptospirales</taxon>
        <taxon>Leptospiraceae</taxon>
        <taxon>Leptospira</taxon>
    </lineage>
</organism>
<evidence type="ECO:0000256" key="5">
    <source>
        <dbReference type="ARBA" id="ARBA00024934"/>
    </source>
</evidence>
<dbReference type="InterPro" id="IPR006300">
    <property type="entry name" value="FlgB"/>
</dbReference>